<dbReference type="Proteomes" id="UP000515135">
    <property type="component" value="Unplaced"/>
</dbReference>
<evidence type="ECO:0000256" key="2">
    <source>
        <dbReference type="ARBA" id="ARBA00023157"/>
    </source>
</evidence>
<organism evidence="6 7">
    <name type="scientific">Branchiostoma belcheri</name>
    <name type="common">Amphioxus</name>
    <dbReference type="NCBI Taxonomy" id="7741"/>
    <lineage>
        <taxon>Eukaryota</taxon>
        <taxon>Metazoa</taxon>
        <taxon>Chordata</taxon>
        <taxon>Cephalochordata</taxon>
        <taxon>Leptocardii</taxon>
        <taxon>Amphioxiformes</taxon>
        <taxon>Branchiostomatidae</taxon>
        <taxon>Branchiostoma</taxon>
    </lineage>
</organism>
<protein>
    <submittedName>
        <fullName evidence="7">C-type mannose receptor 2-like</fullName>
    </submittedName>
</protein>
<proteinExistence type="predicted"/>
<dbReference type="PANTHER" id="PTHR22799:SF6">
    <property type="entry name" value="C-TYPE LECTIN DOMAIN FAMILY 4 MEMBER M-LIKE"/>
    <property type="match status" value="1"/>
</dbReference>
<dbReference type="PROSITE" id="PS00615">
    <property type="entry name" value="C_TYPE_LECTIN_1"/>
    <property type="match status" value="1"/>
</dbReference>
<dbReference type="GeneID" id="109476791"/>
<evidence type="ECO:0000259" key="5">
    <source>
        <dbReference type="PROSITE" id="PS50041"/>
    </source>
</evidence>
<dbReference type="SUPFAM" id="SSF56436">
    <property type="entry name" value="C-type lectin-like"/>
    <property type="match status" value="2"/>
</dbReference>
<reference evidence="7" key="1">
    <citation type="submission" date="2025-08" db="UniProtKB">
        <authorList>
            <consortium name="RefSeq"/>
        </authorList>
    </citation>
    <scope>IDENTIFICATION</scope>
    <source>
        <tissue evidence="7">Gonad</tissue>
    </source>
</reference>
<evidence type="ECO:0000256" key="4">
    <source>
        <dbReference type="SAM" id="Phobius"/>
    </source>
</evidence>
<dbReference type="PROSITE" id="PS50041">
    <property type="entry name" value="C_TYPE_LECTIN_2"/>
    <property type="match status" value="2"/>
</dbReference>
<keyword evidence="3" id="KW-0175">Coiled coil</keyword>
<evidence type="ECO:0000256" key="3">
    <source>
        <dbReference type="SAM" id="Coils"/>
    </source>
</evidence>
<dbReference type="SMART" id="SM00034">
    <property type="entry name" value="CLECT"/>
    <property type="match status" value="2"/>
</dbReference>
<dbReference type="OrthoDB" id="538816at2759"/>
<evidence type="ECO:0000256" key="1">
    <source>
        <dbReference type="ARBA" id="ARBA00022734"/>
    </source>
</evidence>
<feature type="transmembrane region" description="Helical" evidence="4">
    <location>
        <begin position="51"/>
        <end position="72"/>
    </location>
</feature>
<dbReference type="FunFam" id="3.10.100.10:FF:000103">
    <property type="entry name" value="Uncharacterized protein"/>
    <property type="match status" value="1"/>
</dbReference>
<dbReference type="Pfam" id="PF00059">
    <property type="entry name" value="Lectin_C"/>
    <property type="match status" value="2"/>
</dbReference>
<gene>
    <name evidence="7" type="primary">LOC109476791</name>
</gene>
<dbReference type="AlphaFoldDB" id="A0A6P4YVI7"/>
<keyword evidence="6" id="KW-1185">Reference proteome</keyword>
<feature type="domain" description="C-type lectin" evidence="5">
    <location>
        <begin position="288"/>
        <end position="409"/>
    </location>
</feature>
<dbReference type="Gene3D" id="1.20.1480.30">
    <property type="entry name" value="Designed four-helix bundle protein"/>
    <property type="match status" value="1"/>
</dbReference>
<dbReference type="InterPro" id="IPR018378">
    <property type="entry name" value="C-type_lectin_CS"/>
</dbReference>
<accession>A0A6P4YVI7</accession>
<keyword evidence="4" id="KW-0472">Membrane</keyword>
<sequence length="415" mass="46468">MQRPESYWLSSADAAARIPNPMYASNADGAYPGGASGRRGVCSFLRARRSCLAAGIAVLLSLGVVGLAPLTFSNKQEISQLLTTVTRDQDNMQKLFITVDALKRDQDGMRQLSTTVDALKRDLDRERSRTTALEQRIQGRTLNTCPEGYTMWRAICYKAFNTPRYFNGAEEACGEDGGTLAMPRDAETSVFLVSLYKSVSSRNFFWIGLHDRRIEGKFEWVDGSALGSYNSWEPGQPENFKGIQDCVIYHAYAVTCLKDTWNDQDCHSSNDFICQVAPASCPEGHTMWRGICYKVFSTPKTFSYAAAACRADGGTLVMPRDAKTNAFLNSLYKSVQHGRGFWIGLYYRPEEGQFEWVDGSALGLYSFWGEGQPNHRGGKKRCVVTAKLMHERDRWSDRPCSDWYCFICQASPGRA</sequence>
<name>A0A6P4YVI7_BRABE</name>
<dbReference type="InterPro" id="IPR016187">
    <property type="entry name" value="CTDL_fold"/>
</dbReference>
<keyword evidence="1" id="KW-0430">Lectin</keyword>
<dbReference type="KEGG" id="bbel:109476791"/>
<feature type="coiled-coil region" evidence="3">
    <location>
        <begin position="109"/>
        <end position="136"/>
    </location>
</feature>
<dbReference type="InterPro" id="IPR051663">
    <property type="entry name" value="CLec_Tetranectin-domain"/>
</dbReference>
<evidence type="ECO:0000313" key="7">
    <source>
        <dbReference type="RefSeq" id="XP_019633370.1"/>
    </source>
</evidence>
<evidence type="ECO:0000313" key="6">
    <source>
        <dbReference type="Proteomes" id="UP000515135"/>
    </source>
</evidence>
<dbReference type="RefSeq" id="XP_019633370.1">
    <property type="nucleotide sequence ID" value="XM_019777811.1"/>
</dbReference>
<dbReference type="InterPro" id="IPR016186">
    <property type="entry name" value="C-type_lectin-like/link_sf"/>
</dbReference>
<keyword evidence="2" id="KW-1015">Disulfide bond</keyword>
<keyword evidence="4" id="KW-0812">Transmembrane</keyword>
<keyword evidence="4" id="KW-1133">Transmembrane helix</keyword>
<dbReference type="GO" id="GO:0030246">
    <property type="term" value="F:carbohydrate binding"/>
    <property type="evidence" value="ECO:0007669"/>
    <property type="project" value="UniProtKB-KW"/>
</dbReference>
<dbReference type="CDD" id="cd00037">
    <property type="entry name" value="CLECT"/>
    <property type="match status" value="2"/>
</dbReference>
<dbReference type="Gene3D" id="3.10.100.10">
    <property type="entry name" value="Mannose-Binding Protein A, subunit A"/>
    <property type="match status" value="2"/>
</dbReference>
<feature type="domain" description="C-type lectin" evidence="5">
    <location>
        <begin position="152"/>
        <end position="275"/>
    </location>
</feature>
<dbReference type="PANTHER" id="PTHR22799">
    <property type="entry name" value="TETRANECTIN-RELATED"/>
    <property type="match status" value="1"/>
</dbReference>
<dbReference type="InterPro" id="IPR001304">
    <property type="entry name" value="C-type_lectin-like"/>
</dbReference>